<sequence length="162" mass="17482">MNRGLKYYGIMLTMIATLVFTLNDFAVVNATTGINQNNSTQINPLNELLPDSSGVSTCDECAGNNGDDNGNNRNDDKSDVSNRNDNTDDNDGRSSSSSNSDDDDDDDNKDNDGRSSSSNGDDSNNNNNNNDDDVPMSLPFNSNVADESDDEEKDYSSAIPFP</sequence>
<keyword evidence="3" id="KW-1185">Reference proteome</keyword>
<proteinExistence type="predicted"/>
<reference evidence="2 3" key="1">
    <citation type="submission" date="2019-02" db="EMBL/GenBank/DDBJ databases">
        <authorList>
            <person name="Lehtovirta-Morley E L."/>
        </authorList>
    </citation>
    <scope>NUCLEOTIDE SEQUENCE [LARGE SCALE GENOMIC DNA]</scope>
    <source>
        <strain evidence="2">NFRAN1</strain>
    </source>
</reference>
<organism evidence="2 3">
    <name type="scientific">Candidatus Nitrosocosmicus franklandianus</name>
    <dbReference type="NCBI Taxonomy" id="1798806"/>
    <lineage>
        <taxon>Archaea</taxon>
        <taxon>Nitrososphaerota</taxon>
        <taxon>Nitrososphaeria</taxon>
        <taxon>Nitrososphaerales</taxon>
        <taxon>Nitrososphaeraceae</taxon>
        <taxon>Candidatus Nitrosocosmicus</taxon>
    </lineage>
</organism>
<feature type="compositionally biased region" description="Low complexity" evidence="1">
    <location>
        <begin position="63"/>
        <end position="72"/>
    </location>
</feature>
<dbReference type="EMBL" id="LR216287">
    <property type="protein sequence ID" value="VFJ14666.1"/>
    <property type="molecule type" value="Genomic_DNA"/>
</dbReference>
<protein>
    <submittedName>
        <fullName evidence="2">Uncharacterized protein</fullName>
    </submittedName>
</protein>
<evidence type="ECO:0000313" key="3">
    <source>
        <dbReference type="Proteomes" id="UP000294299"/>
    </source>
</evidence>
<dbReference type="KEGG" id="nfn:NFRAN_2344"/>
<feature type="compositionally biased region" description="Low complexity" evidence="1">
    <location>
        <begin position="114"/>
        <end position="129"/>
    </location>
</feature>
<gene>
    <name evidence="2" type="ORF">NFRAN_2344</name>
</gene>
<evidence type="ECO:0000256" key="1">
    <source>
        <dbReference type="SAM" id="MobiDB-lite"/>
    </source>
</evidence>
<accession>A0A484ICX9</accession>
<feature type="compositionally biased region" description="Basic and acidic residues" evidence="1">
    <location>
        <begin position="73"/>
        <end position="92"/>
    </location>
</feature>
<dbReference type="Proteomes" id="UP000294299">
    <property type="component" value="Chromosome NFRAN"/>
</dbReference>
<feature type="region of interest" description="Disordered" evidence="1">
    <location>
        <begin position="58"/>
        <end position="162"/>
    </location>
</feature>
<dbReference type="AlphaFoldDB" id="A0A484ICX9"/>
<feature type="compositionally biased region" description="Acidic residues" evidence="1">
    <location>
        <begin position="100"/>
        <end position="109"/>
    </location>
</feature>
<name>A0A484ICX9_9ARCH</name>
<evidence type="ECO:0000313" key="2">
    <source>
        <dbReference type="EMBL" id="VFJ14666.1"/>
    </source>
</evidence>